<keyword evidence="6 8" id="KW-0804">Transcription</keyword>
<comment type="subunit">
    <text evidence="8">Component of the SRB8-11 complex, which itself associates with the Mediator complex.</text>
</comment>
<feature type="region of interest" description="Disordered" evidence="9">
    <location>
        <begin position="823"/>
        <end position="868"/>
    </location>
</feature>
<organism evidence="12 13">
    <name type="scientific">Saccharomycopsis crataegensis</name>
    <dbReference type="NCBI Taxonomy" id="43959"/>
    <lineage>
        <taxon>Eukaryota</taxon>
        <taxon>Fungi</taxon>
        <taxon>Dikarya</taxon>
        <taxon>Ascomycota</taxon>
        <taxon>Saccharomycotina</taxon>
        <taxon>Saccharomycetes</taxon>
        <taxon>Saccharomycopsidaceae</taxon>
        <taxon>Saccharomycopsis</taxon>
    </lineage>
</organism>
<protein>
    <recommendedName>
        <fullName evidence="8">Mediator of RNA polymerase II transcription subunit 13</fullName>
    </recommendedName>
    <alternativeName>
        <fullName evidence="8">Mediator complex subunit 13</fullName>
    </alternativeName>
</protein>
<feature type="compositionally biased region" description="Polar residues" evidence="9">
    <location>
        <begin position="839"/>
        <end position="868"/>
    </location>
</feature>
<feature type="region of interest" description="Disordered" evidence="9">
    <location>
        <begin position="619"/>
        <end position="638"/>
    </location>
</feature>
<accession>A0AAV5QE97</accession>
<comment type="similarity">
    <text evidence="2 8">Belongs to the Mediator complex subunit 13 family.</text>
</comment>
<feature type="compositionally biased region" description="Polar residues" evidence="9">
    <location>
        <begin position="130"/>
        <end position="149"/>
    </location>
</feature>
<evidence type="ECO:0000256" key="1">
    <source>
        <dbReference type="ARBA" id="ARBA00004123"/>
    </source>
</evidence>
<dbReference type="GO" id="GO:0016592">
    <property type="term" value="C:mediator complex"/>
    <property type="evidence" value="ECO:0007669"/>
    <property type="project" value="InterPro"/>
</dbReference>
<feature type="region of interest" description="Disordered" evidence="9">
    <location>
        <begin position="1526"/>
        <end position="1546"/>
    </location>
</feature>
<sequence length="1721" mass="194980">MHSGLHPEDSFTNFYRVLKIRQIKYSVFVSSVPSKNEQILLEAELHMRNSHKEGLLFSTNKELWAFGLNDEEVPVPLEKFNMKCKESNIILPSMIFTSNNNHGSDTSNSLDNNTSKKNSENLDYSVALQSSSAGTNDNSNSTANPNDPQLNRDPKYPNFLYRVLLNAIKKKILLNLSIKNCITPFGDASIINSQNRLSDFLLVDPQVAFNGDVLISIATKPSNLINLSKYLYSINSQSINNSYINNSNFALYLAPSGIRAYFANHNLMDSLAPTPSNCNNLFIMLHVLMGILFNKKVNEIRWVKLIPDLRHLNGMTPQISKYLKPVQNQKFVIWPLDLCYIQKGELFNNSSNIKVSVNDPFEFVDDFIDLQHVSEKVSSNMNASQKTQDTKIDAANIEIEETNAKLIPEEDSQEIKVEYDNDDNDDDDDDVKVESNKTITPINVDSQEPQDDSGNSNNWNDLDEELFGENNGVTDADFNFFDDSDDDVIANEDAMAPEEQKHHEEVMMNEIRHKTSPSETRQSELTREIIKSIDGNESDAPMARDVDENVLNEIHNNKPAFDIPKDEMCLPSTPYNDPGAPLPVTNTPASTHQSIFSPLKFNPVIREVVDNKYDKGGKFHVPHSMKPTSKIDISGDHSGSTNINNKGYLNKILPSPSVQSEDYSIVVHSSDEDLTSDSDSDSQKDEDEDEDEDDDDYDYDMGELQESGKEQENGEGNENILKGNSQDVIKNDNDQDNSEDSLKEPNPVSTKHSIAELQAEVVGAKDSLNNGRFDIELDPRVDTKDDSSINFNSLENIDNTKLDTNINYQNIRTPELPQTKTFQKYSEAPKAPTPLSAAVTPNETTNSPNVEHSNSSTPTSGVLGSSNNAKAKKQATVRYHDFSNWIQFSTKWIPLYTIPERYFHNNPIISEKDLKVILPFLVNALAFDRSMIERIITRSLKLKEEPLKCLDDYNSLADLIQSTTTESHMDDTIDMNDFENYFDELDFNDETSSTVKKFTEDQEDYKNIEEVINSLFSSMKKIQLVEYVGLADDCENKYDFINSLISTDNNDYDDPMMNDNYLEEFGNEAYAKELQEYVFDIPPPLCKVRRMNQEMTVDLVTLKMWKILSFSPLYEKHDIRLLFVINEPFAGTKRSKNILEISSMMVNNIAKSYESCGLGSAGLVSGREIFEDFELSGGLVESLRSGSDNSTVQVLTRIKNGVFNINYQGNSGDEYFETMKQKFDILGKILVRINDLDAPRIVILFGNTFTDLSAILKTVSVFSNFHSQISQIDDKNAPSFQILPTKTFLKDNFFTLPSQNFFHRLSLSLYNKYTDESQELFSKLMDRTPRKINFQLTKEPIANTLMNEELYIHLAYERSADKNWCVASWSDQWGRTRKVRSWYVYPISNSSLSKIGNGGKLNSKDSIRKTFEQVTNDMWQETAEFAKNHNGKYFLVLTRLNGVIIDEELAHWKRLSQGTSVQIILVTVNSNPRLILKNFGCPFPFKKMYLQQTDGSGHAKSSKKKMYPNYNSEITKIQSNIDHIKDEGSTNKFAPESNGAHAAESPDFYQGSKSVIANDSLLSTNETLSLNDLENGEISTHDIKIMSASEEFYGVILKSSIPLSNSINKFAFRTGYLIKPLNNTTDERLLTFEVNLLSYPSYFTHMSLLRELLTQFRNLVAVNSLLGDLSDEYSSNDYGFTNICAPDSEIGQSSINNESLMPWHIRAVKKVMNVLVHVRVE</sequence>
<evidence type="ECO:0000256" key="4">
    <source>
        <dbReference type="ARBA" id="ARBA00023015"/>
    </source>
</evidence>
<keyword evidence="5 8" id="KW-0010">Activator</keyword>
<evidence type="ECO:0000259" key="10">
    <source>
        <dbReference type="Pfam" id="PF06333"/>
    </source>
</evidence>
<feature type="compositionally biased region" description="Polar residues" evidence="9">
    <location>
        <begin position="436"/>
        <end position="460"/>
    </location>
</feature>
<dbReference type="GO" id="GO:0003712">
    <property type="term" value="F:transcription coregulator activity"/>
    <property type="evidence" value="ECO:0007669"/>
    <property type="project" value="InterPro"/>
</dbReference>
<gene>
    <name evidence="12" type="ORF">DASC09_002210</name>
</gene>
<dbReference type="RefSeq" id="XP_064849896.1">
    <property type="nucleotide sequence ID" value="XM_064993824.1"/>
</dbReference>
<evidence type="ECO:0000256" key="2">
    <source>
        <dbReference type="ARBA" id="ARBA00009354"/>
    </source>
</evidence>
<evidence type="ECO:0000256" key="7">
    <source>
        <dbReference type="ARBA" id="ARBA00023242"/>
    </source>
</evidence>
<dbReference type="Pfam" id="PF06333">
    <property type="entry name" value="Med13_C"/>
    <property type="match status" value="1"/>
</dbReference>
<feature type="region of interest" description="Disordered" evidence="9">
    <location>
        <begin position="419"/>
        <end position="465"/>
    </location>
</feature>
<reference evidence="12 13" key="1">
    <citation type="journal article" date="2023" name="Elife">
        <title>Identification of key yeast species and microbe-microbe interactions impacting larval growth of Drosophila in the wild.</title>
        <authorList>
            <person name="Mure A."/>
            <person name="Sugiura Y."/>
            <person name="Maeda R."/>
            <person name="Honda K."/>
            <person name="Sakurai N."/>
            <person name="Takahashi Y."/>
            <person name="Watada M."/>
            <person name="Katoh T."/>
            <person name="Gotoh A."/>
            <person name="Gotoh Y."/>
            <person name="Taniguchi I."/>
            <person name="Nakamura K."/>
            <person name="Hayashi T."/>
            <person name="Katayama T."/>
            <person name="Uemura T."/>
            <person name="Hattori Y."/>
        </authorList>
    </citation>
    <scope>NUCLEOTIDE SEQUENCE [LARGE SCALE GENOMIC DNA]</scope>
    <source>
        <strain evidence="12 13">SC-9</strain>
    </source>
</reference>
<feature type="domain" description="Mediator complex subunit Med13 N-terminal" evidence="11">
    <location>
        <begin position="7"/>
        <end position="343"/>
    </location>
</feature>
<evidence type="ECO:0000256" key="6">
    <source>
        <dbReference type="ARBA" id="ARBA00023163"/>
    </source>
</evidence>
<feature type="compositionally biased region" description="Acidic residues" evidence="9">
    <location>
        <begin position="420"/>
        <end position="431"/>
    </location>
</feature>
<dbReference type="GeneID" id="90070875"/>
<keyword evidence="7 8" id="KW-0539">Nucleus</keyword>
<comment type="subcellular location">
    <subcellularLocation>
        <location evidence="1 8">Nucleus</location>
    </subcellularLocation>
</comment>
<feature type="domain" description="Mediator complex subunit Med13 C-terminal" evidence="10">
    <location>
        <begin position="1326"/>
        <end position="1663"/>
    </location>
</feature>
<evidence type="ECO:0000259" key="11">
    <source>
        <dbReference type="Pfam" id="PF11597"/>
    </source>
</evidence>
<name>A0AAV5QE97_9ASCO</name>
<proteinExistence type="inferred from homology"/>
<evidence type="ECO:0000256" key="3">
    <source>
        <dbReference type="ARBA" id="ARBA00022491"/>
    </source>
</evidence>
<feature type="region of interest" description="Disordered" evidence="9">
    <location>
        <begin position="130"/>
        <end position="152"/>
    </location>
</feature>
<feature type="compositionally biased region" description="Acidic residues" evidence="9">
    <location>
        <begin position="672"/>
        <end position="703"/>
    </location>
</feature>
<comment type="caution">
    <text evidence="12">The sequence shown here is derived from an EMBL/GenBank/DDBJ whole genome shotgun (WGS) entry which is preliminary data.</text>
</comment>
<evidence type="ECO:0000313" key="13">
    <source>
        <dbReference type="Proteomes" id="UP001360560"/>
    </source>
</evidence>
<dbReference type="Pfam" id="PF11597">
    <property type="entry name" value="Med13_N"/>
    <property type="match status" value="1"/>
</dbReference>
<dbReference type="Proteomes" id="UP001360560">
    <property type="component" value="Unassembled WGS sequence"/>
</dbReference>
<evidence type="ECO:0000256" key="8">
    <source>
        <dbReference type="RuleBase" id="RU364134"/>
    </source>
</evidence>
<feature type="region of interest" description="Disordered" evidence="9">
    <location>
        <begin position="669"/>
        <end position="750"/>
    </location>
</feature>
<evidence type="ECO:0000256" key="5">
    <source>
        <dbReference type="ARBA" id="ARBA00023159"/>
    </source>
</evidence>
<dbReference type="GO" id="GO:0006357">
    <property type="term" value="P:regulation of transcription by RNA polymerase II"/>
    <property type="evidence" value="ECO:0007669"/>
    <property type="project" value="InterPro"/>
</dbReference>
<dbReference type="InterPro" id="IPR009401">
    <property type="entry name" value="Med13_C"/>
</dbReference>
<keyword evidence="3 8" id="KW-0678">Repressor</keyword>
<evidence type="ECO:0000256" key="9">
    <source>
        <dbReference type="SAM" id="MobiDB-lite"/>
    </source>
</evidence>
<keyword evidence="13" id="KW-1185">Reference proteome</keyword>
<dbReference type="EMBL" id="BTFZ01000001">
    <property type="protein sequence ID" value="GMM32896.1"/>
    <property type="molecule type" value="Genomic_DNA"/>
</dbReference>
<evidence type="ECO:0000313" key="12">
    <source>
        <dbReference type="EMBL" id="GMM32896.1"/>
    </source>
</evidence>
<comment type="function">
    <text evidence="8">Component of the SRB8-11 complex. The SRB8-11 complex is a regulatory module of the Mediator complex which is itself involved in regulation of basal and activated RNA polymerase II-dependent transcription. The SRB8-11 complex may be involved in the transcriptional repression of a subset of genes regulated by Mediator. It may inhibit the association of the Mediator complex with RNA polymerase II to form the holoenzyme complex.</text>
</comment>
<keyword evidence="4 8" id="KW-0805">Transcription regulation</keyword>
<dbReference type="InterPro" id="IPR021643">
    <property type="entry name" value="Mediator_Med13_N"/>
</dbReference>